<organism evidence="2 3">
    <name type="scientific">Paenibacillus aceti</name>
    <dbReference type="NCBI Taxonomy" id="1820010"/>
    <lineage>
        <taxon>Bacteria</taxon>
        <taxon>Bacillati</taxon>
        <taxon>Bacillota</taxon>
        <taxon>Bacilli</taxon>
        <taxon>Bacillales</taxon>
        <taxon>Paenibacillaceae</taxon>
        <taxon>Paenibacillus</taxon>
    </lineage>
</organism>
<feature type="domain" description="N-acetyltransferase" evidence="1">
    <location>
        <begin position="23"/>
        <end position="192"/>
    </location>
</feature>
<sequence>MKQQLSIQQRLRVRFPELVSERLLLRKIESKDCDTLFQFVTDPLVGQHMSFQSDTLLFPERLYRYFEESYRSLRDLHFAMIWRDTGEVVGICSLQQWSTQAGKARLGYLVSPSFWNLGIATEAAGMVLDFGVNTLGIHEVEARCAVDNPASERVLQKLGLSFRAYVGNTVGYRGESEDHNRLKVYSLIKTSDLLHK</sequence>
<dbReference type="Gene3D" id="3.40.630.30">
    <property type="match status" value="1"/>
</dbReference>
<dbReference type="Proteomes" id="UP000608420">
    <property type="component" value="Unassembled WGS sequence"/>
</dbReference>
<dbReference type="EMBL" id="BMIW01000004">
    <property type="protein sequence ID" value="GGF90014.1"/>
    <property type="molecule type" value="Genomic_DNA"/>
</dbReference>
<dbReference type="RefSeq" id="WP_120463331.1">
    <property type="nucleotide sequence ID" value="NZ_BMIW01000004.1"/>
</dbReference>
<evidence type="ECO:0000259" key="1">
    <source>
        <dbReference type="PROSITE" id="PS51186"/>
    </source>
</evidence>
<dbReference type="CDD" id="cd04301">
    <property type="entry name" value="NAT_SF"/>
    <property type="match status" value="1"/>
</dbReference>
<dbReference type="SUPFAM" id="SSF55729">
    <property type="entry name" value="Acyl-CoA N-acyltransferases (Nat)"/>
    <property type="match status" value="1"/>
</dbReference>
<accession>A0ABQ1VQW0</accession>
<dbReference type="InterPro" id="IPR051531">
    <property type="entry name" value="N-acetyltransferase"/>
</dbReference>
<proteinExistence type="predicted"/>
<dbReference type="InterPro" id="IPR016181">
    <property type="entry name" value="Acyl_CoA_acyltransferase"/>
</dbReference>
<evidence type="ECO:0000313" key="3">
    <source>
        <dbReference type="Proteomes" id="UP000608420"/>
    </source>
</evidence>
<dbReference type="InterPro" id="IPR000182">
    <property type="entry name" value="GNAT_dom"/>
</dbReference>
<gene>
    <name evidence="2" type="ORF">GCM10010913_09300</name>
</gene>
<comment type="caution">
    <text evidence="2">The sequence shown here is derived from an EMBL/GenBank/DDBJ whole genome shotgun (WGS) entry which is preliminary data.</text>
</comment>
<keyword evidence="3" id="KW-1185">Reference proteome</keyword>
<evidence type="ECO:0000313" key="2">
    <source>
        <dbReference type="EMBL" id="GGF90014.1"/>
    </source>
</evidence>
<reference evidence="3" key="1">
    <citation type="journal article" date="2019" name="Int. J. Syst. Evol. Microbiol.">
        <title>The Global Catalogue of Microorganisms (GCM) 10K type strain sequencing project: providing services to taxonomists for standard genome sequencing and annotation.</title>
        <authorList>
            <consortium name="The Broad Institute Genomics Platform"/>
            <consortium name="The Broad Institute Genome Sequencing Center for Infectious Disease"/>
            <person name="Wu L."/>
            <person name="Ma J."/>
        </authorList>
    </citation>
    <scope>NUCLEOTIDE SEQUENCE [LARGE SCALE GENOMIC DNA]</scope>
    <source>
        <strain evidence="3">CGMCC 1.15420</strain>
    </source>
</reference>
<name>A0ABQ1VQW0_9BACL</name>
<dbReference type="Pfam" id="PF13302">
    <property type="entry name" value="Acetyltransf_3"/>
    <property type="match status" value="1"/>
</dbReference>
<protein>
    <submittedName>
        <fullName evidence="2">N-acetyltransferase</fullName>
    </submittedName>
</protein>
<dbReference type="PANTHER" id="PTHR43792">
    <property type="entry name" value="GNAT FAMILY, PUTATIVE (AFU_ORTHOLOGUE AFUA_3G00765)-RELATED-RELATED"/>
    <property type="match status" value="1"/>
</dbReference>
<dbReference type="PROSITE" id="PS51186">
    <property type="entry name" value="GNAT"/>
    <property type="match status" value="1"/>
</dbReference>